<dbReference type="EC" id="2.4.1.227" evidence="10"/>
<name>A0A166AS75_9HYPH</name>
<dbReference type="RefSeq" id="WP_068002425.1">
    <property type="nucleotide sequence ID" value="NZ_FOFM01000006.1"/>
</dbReference>
<comment type="catalytic activity">
    <reaction evidence="10">
        <text>di-trans,octa-cis-undecaprenyl diphospho-N-acetyl-alpha-D-muramoyl-L-alanyl-D-glutamyl-meso-2,6-diaminopimeloyl-D-alanyl-D-alanine + UDP-N-acetyl-alpha-D-glucosamine = di-trans,octa-cis-undecaprenyl diphospho-[N-acetyl-alpha-D-glucosaminyl-(1-&gt;4)]-N-acetyl-alpha-D-muramoyl-L-alanyl-D-glutamyl-meso-2,6-diaminopimeloyl-D-alanyl-D-alanine + UDP + H(+)</text>
        <dbReference type="Rhea" id="RHEA:31227"/>
        <dbReference type="ChEBI" id="CHEBI:15378"/>
        <dbReference type="ChEBI" id="CHEBI:57705"/>
        <dbReference type="ChEBI" id="CHEBI:58223"/>
        <dbReference type="ChEBI" id="CHEBI:61387"/>
        <dbReference type="ChEBI" id="CHEBI:61388"/>
        <dbReference type="EC" id="2.4.1.227"/>
    </reaction>
</comment>
<comment type="similarity">
    <text evidence="10">Belongs to the glycosyltransferase 28 family. MurG subfamily.</text>
</comment>
<feature type="binding site" evidence="10">
    <location>
        <position position="165"/>
    </location>
    <ligand>
        <name>UDP-N-acetyl-alpha-D-glucosamine</name>
        <dbReference type="ChEBI" id="CHEBI:57705"/>
    </ligand>
</feature>
<feature type="binding site" evidence="10">
    <location>
        <begin position="12"/>
        <end position="14"/>
    </location>
    <ligand>
        <name>UDP-N-acetyl-alpha-D-glucosamine</name>
        <dbReference type="ChEBI" id="CHEBI:57705"/>
    </ligand>
</feature>
<dbReference type="Pfam" id="PF03033">
    <property type="entry name" value="Glyco_transf_28"/>
    <property type="match status" value="1"/>
</dbReference>
<comment type="function">
    <text evidence="10">Cell wall formation. Catalyzes the transfer of a GlcNAc subunit on undecaprenyl-pyrophosphoryl-MurNAc-pentapeptide (lipid intermediate I) to form undecaprenyl-pyrophosphoryl-MurNAc-(pentapeptide)GlcNAc (lipid intermediate II).</text>
</comment>
<feature type="domain" description="Glycosyl transferase family 28 C-terminal" evidence="12">
    <location>
        <begin position="187"/>
        <end position="353"/>
    </location>
</feature>
<keyword evidence="4 10" id="KW-0808">Transferase</keyword>
<comment type="subcellular location">
    <subcellularLocation>
        <location evidence="10">Cell membrane</location>
        <topology evidence="10">Peripheral membrane protein</topology>
        <orientation evidence="10">Cytoplasmic side</orientation>
    </subcellularLocation>
</comment>
<keyword evidence="14" id="KW-1185">Reference proteome</keyword>
<dbReference type="GO" id="GO:0008360">
    <property type="term" value="P:regulation of cell shape"/>
    <property type="evidence" value="ECO:0007669"/>
    <property type="project" value="UniProtKB-KW"/>
</dbReference>
<dbReference type="NCBIfam" id="TIGR01133">
    <property type="entry name" value="murG"/>
    <property type="match status" value="1"/>
</dbReference>
<dbReference type="EMBL" id="LMCB01000004">
    <property type="protein sequence ID" value="KZL21487.1"/>
    <property type="molecule type" value="Genomic_DNA"/>
</dbReference>
<dbReference type="STRING" id="989403.SAMN05421798_10654"/>
<feature type="domain" description="Glycosyltransferase family 28 N-terminal" evidence="11">
    <location>
        <begin position="5"/>
        <end position="141"/>
    </location>
</feature>
<proteinExistence type="inferred from homology"/>
<dbReference type="Pfam" id="PF04101">
    <property type="entry name" value="Glyco_tran_28_C"/>
    <property type="match status" value="1"/>
</dbReference>
<feature type="binding site" evidence="10">
    <location>
        <position position="193"/>
    </location>
    <ligand>
        <name>UDP-N-acetyl-alpha-D-glucosamine</name>
        <dbReference type="ChEBI" id="CHEBI:57705"/>
    </ligand>
</feature>
<dbReference type="GO" id="GO:0071555">
    <property type="term" value="P:cell wall organization"/>
    <property type="evidence" value="ECO:0007669"/>
    <property type="project" value="UniProtKB-KW"/>
</dbReference>
<dbReference type="GO" id="GO:0005975">
    <property type="term" value="P:carbohydrate metabolic process"/>
    <property type="evidence" value="ECO:0007669"/>
    <property type="project" value="InterPro"/>
</dbReference>
<dbReference type="InterPro" id="IPR004276">
    <property type="entry name" value="GlycoTrans_28_N"/>
</dbReference>
<keyword evidence="3 10" id="KW-0328">Glycosyltransferase</keyword>
<keyword evidence="1 10" id="KW-1003">Cell membrane</keyword>
<evidence type="ECO:0000259" key="11">
    <source>
        <dbReference type="Pfam" id="PF03033"/>
    </source>
</evidence>
<keyword evidence="8 10" id="KW-0131">Cell cycle</keyword>
<evidence type="ECO:0000256" key="6">
    <source>
        <dbReference type="ARBA" id="ARBA00022984"/>
    </source>
</evidence>
<dbReference type="InterPro" id="IPR006009">
    <property type="entry name" value="GlcNAc_MurG"/>
</dbReference>
<dbReference type="GO" id="GO:0005886">
    <property type="term" value="C:plasma membrane"/>
    <property type="evidence" value="ECO:0007669"/>
    <property type="project" value="UniProtKB-SubCell"/>
</dbReference>
<keyword evidence="2 10" id="KW-0132">Cell division</keyword>
<feature type="binding site" evidence="10">
    <location>
        <position position="123"/>
    </location>
    <ligand>
        <name>UDP-N-acetyl-alpha-D-glucosamine</name>
        <dbReference type="ChEBI" id="CHEBI:57705"/>
    </ligand>
</feature>
<evidence type="ECO:0000259" key="12">
    <source>
        <dbReference type="Pfam" id="PF04101"/>
    </source>
</evidence>
<comment type="caution">
    <text evidence="13">The sequence shown here is derived from an EMBL/GenBank/DDBJ whole genome shotgun (WGS) entry which is preliminary data.</text>
</comment>
<evidence type="ECO:0000256" key="1">
    <source>
        <dbReference type="ARBA" id="ARBA00022475"/>
    </source>
</evidence>
<dbReference type="CDD" id="cd03785">
    <property type="entry name" value="GT28_MurG"/>
    <property type="match status" value="1"/>
</dbReference>
<dbReference type="Gene3D" id="3.40.50.2000">
    <property type="entry name" value="Glycogen Phosphorylase B"/>
    <property type="match status" value="2"/>
</dbReference>
<keyword evidence="5 10" id="KW-0133">Cell shape</keyword>
<evidence type="ECO:0000256" key="9">
    <source>
        <dbReference type="ARBA" id="ARBA00023316"/>
    </source>
</evidence>
<keyword evidence="9 10" id="KW-0961">Cell wall biogenesis/degradation</keyword>
<evidence type="ECO:0000256" key="8">
    <source>
        <dbReference type="ARBA" id="ARBA00023306"/>
    </source>
</evidence>
<dbReference type="HAMAP" id="MF_00033">
    <property type="entry name" value="MurG"/>
    <property type="match status" value="1"/>
</dbReference>
<organism evidence="13 14">
    <name type="scientific">Pseudovibrio axinellae</name>
    <dbReference type="NCBI Taxonomy" id="989403"/>
    <lineage>
        <taxon>Bacteria</taxon>
        <taxon>Pseudomonadati</taxon>
        <taxon>Pseudomonadota</taxon>
        <taxon>Alphaproteobacteria</taxon>
        <taxon>Hyphomicrobiales</taxon>
        <taxon>Stappiaceae</taxon>
        <taxon>Pseudovibrio</taxon>
    </lineage>
</organism>
<dbReference type="SUPFAM" id="SSF53756">
    <property type="entry name" value="UDP-Glycosyltransferase/glycogen phosphorylase"/>
    <property type="match status" value="1"/>
</dbReference>
<evidence type="ECO:0000313" key="14">
    <source>
        <dbReference type="Proteomes" id="UP000076577"/>
    </source>
</evidence>
<dbReference type="AlphaFoldDB" id="A0A166AS75"/>
<dbReference type="Proteomes" id="UP000076577">
    <property type="component" value="Unassembled WGS sequence"/>
</dbReference>
<feature type="binding site" evidence="10">
    <location>
        <position position="294"/>
    </location>
    <ligand>
        <name>UDP-N-acetyl-alpha-D-glucosamine</name>
        <dbReference type="ChEBI" id="CHEBI:57705"/>
    </ligand>
</feature>
<dbReference type="PANTHER" id="PTHR21015:SF22">
    <property type="entry name" value="GLYCOSYLTRANSFERASE"/>
    <property type="match status" value="1"/>
</dbReference>
<protein>
    <recommendedName>
        <fullName evidence="10">UDP-N-acetylglucosamine--N-acetylmuramyl-(pentapeptide) pyrophosphoryl-undecaprenol N-acetylglucosamine transferase</fullName>
        <ecNumber evidence="10">2.4.1.227</ecNumber>
    </recommendedName>
    <alternativeName>
        <fullName evidence="10">Undecaprenyl-PP-MurNAc-pentapeptide-UDPGlcNAc GlcNAc transferase</fullName>
    </alternativeName>
</protein>
<comment type="pathway">
    <text evidence="10">Cell wall biogenesis; peptidoglycan biosynthesis.</text>
</comment>
<keyword evidence="6 10" id="KW-0573">Peptidoglycan synthesis</keyword>
<dbReference type="OrthoDB" id="9808936at2"/>
<evidence type="ECO:0000313" key="13">
    <source>
        <dbReference type="EMBL" id="KZL21487.1"/>
    </source>
</evidence>
<evidence type="ECO:0000256" key="7">
    <source>
        <dbReference type="ARBA" id="ARBA00023136"/>
    </source>
</evidence>
<reference evidence="13 14" key="1">
    <citation type="journal article" date="2016" name="Front. Microbiol.">
        <title>Comparative Genomic Analysis Reveals a Diverse Repertoire of Genes Involved in Prokaryote-Eukaryote Interactions within the Pseudovibrio Genus.</title>
        <authorList>
            <person name="Romano S."/>
            <person name="Fernandez-Guerra A."/>
            <person name="Reen F.J."/>
            <person name="Glockner F.O."/>
            <person name="Crowley S.P."/>
            <person name="O'Sullivan O."/>
            <person name="Cotter P.D."/>
            <person name="Adams C."/>
            <person name="Dobson A.D."/>
            <person name="O'Gara F."/>
        </authorList>
    </citation>
    <scope>NUCLEOTIDE SEQUENCE [LARGE SCALE GENOMIC DNA]</scope>
    <source>
        <strain evidence="13 14">Ad2</strain>
    </source>
</reference>
<comment type="caution">
    <text evidence="10">Lacks conserved residue(s) required for the propagation of feature annotation.</text>
</comment>
<evidence type="ECO:0000256" key="4">
    <source>
        <dbReference type="ARBA" id="ARBA00022679"/>
    </source>
</evidence>
<gene>
    <name evidence="13" type="primary">murG_1</name>
    <name evidence="10" type="synonym">murG</name>
    <name evidence="13" type="ORF">PsAD2_00782</name>
</gene>
<evidence type="ECO:0000256" key="10">
    <source>
        <dbReference type="HAMAP-Rule" id="MF_00033"/>
    </source>
</evidence>
<keyword evidence="7 10" id="KW-0472">Membrane</keyword>
<evidence type="ECO:0000256" key="2">
    <source>
        <dbReference type="ARBA" id="ARBA00022618"/>
    </source>
</evidence>
<dbReference type="UniPathway" id="UPA00219"/>
<evidence type="ECO:0000256" key="5">
    <source>
        <dbReference type="ARBA" id="ARBA00022960"/>
    </source>
</evidence>
<dbReference type="GO" id="GO:0009252">
    <property type="term" value="P:peptidoglycan biosynthetic process"/>
    <property type="evidence" value="ECO:0007669"/>
    <property type="project" value="UniProtKB-UniRule"/>
</dbReference>
<dbReference type="PATRIC" id="fig|989403.3.peg.828"/>
<sequence>MKPKIMLTAGGSGGHLFPAQALASELKRRGYGVELITDSRADKYGSGFPADRVHLVKSDTIRSKNPISLMKTAVKLGLGTLQAMKAIRAAKPAAIVGFGGYPTFPPMFAARLLGVPSILHEANAVMGRANRMLAKGANAVATSFPLKTLPADLSAKASMTGNPLRDNVIAVCGQAFNAPEEGGAFHLLVFGGSQGARVFSQVVPEALKLMDAKDRERLVIVQQARPEDVATVEAAYREMGVAAQVASFFTDLPERIAAAHLVISRSGAGTVCELAAIGRPSILVPLPGSLDNDQGRNAEVLADAGGAWPIAQKELDPQRLARELKELMDNPGQLSQAAQAALAQGAPEAVQRLADLTETLVGSVPATLQKETTS</sequence>
<dbReference type="InterPro" id="IPR007235">
    <property type="entry name" value="Glyco_trans_28_C"/>
</dbReference>
<dbReference type="GO" id="GO:0051301">
    <property type="term" value="P:cell division"/>
    <property type="evidence" value="ECO:0007669"/>
    <property type="project" value="UniProtKB-KW"/>
</dbReference>
<accession>A0A166AS75</accession>
<dbReference type="GO" id="GO:0050511">
    <property type="term" value="F:undecaprenyldiphospho-muramoylpentapeptide beta-N-acetylglucosaminyltransferase activity"/>
    <property type="evidence" value="ECO:0007669"/>
    <property type="project" value="UniProtKB-UniRule"/>
</dbReference>
<dbReference type="PANTHER" id="PTHR21015">
    <property type="entry name" value="UDP-N-ACETYLGLUCOSAMINE--N-ACETYLMURAMYL-(PENTAPEPTIDE) PYROPHOSPHORYL-UNDECAPRENOL N-ACETYLGLUCOSAMINE TRANSFERASE 1"/>
    <property type="match status" value="1"/>
</dbReference>
<evidence type="ECO:0000256" key="3">
    <source>
        <dbReference type="ARBA" id="ARBA00022676"/>
    </source>
</evidence>
<dbReference type="GO" id="GO:0051991">
    <property type="term" value="F:UDP-N-acetyl-D-glucosamine:N-acetylmuramoyl-L-alanyl-D-glutamyl-meso-2,6-diaminopimelyl-D-alanyl-D-alanine-diphosphoundecaprenol 4-beta-N-acetylglucosaminlytransferase activity"/>
    <property type="evidence" value="ECO:0007669"/>
    <property type="project" value="RHEA"/>
</dbReference>